<sequence>MICSNYSDFRTDGTTIQMFPNSSSSASEIDKQIAIQLIQAAVELIKPSIKEGHLEEHISKKFTKVHEAIVSAYLGSIID</sequence>
<keyword evidence="2" id="KW-1185">Reference proteome</keyword>
<name>A0A0D8ZW44_9CYAN</name>
<comment type="caution">
    <text evidence="1">The sequence shown here is derived from an EMBL/GenBank/DDBJ whole genome shotgun (WGS) entry which is preliminary data.</text>
</comment>
<dbReference type="Proteomes" id="UP000032452">
    <property type="component" value="Unassembled WGS sequence"/>
</dbReference>
<dbReference type="AlphaFoldDB" id="A0A0D8ZW44"/>
<proteinExistence type="predicted"/>
<organism evidence="1 2">
    <name type="scientific">Aliterella atlantica CENA595</name>
    <dbReference type="NCBI Taxonomy" id="1618023"/>
    <lineage>
        <taxon>Bacteria</taxon>
        <taxon>Bacillati</taxon>
        <taxon>Cyanobacteriota</taxon>
        <taxon>Cyanophyceae</taxon>
        <taxon>Chroococcidiopsidales</taxon>
        <taxon>Aliterellaceae</taxon>
        <taxon>Aliterella</taxon>
    </lineage>
</organism>
<accession>A0A0D8ZW44</accession>
<reference evidence="1 2" key="1">
    <citation type="submission" date="2015-02" db="EMBL/GenBank/DDBJ databases">
        <title>Draft genome of a novel marine cyanobacterium (Chroococcales) isolated from South Atlantic Ocean.</title>
        <authorList>
            <person name="Rigonato J."/>
            <person name="Alvarenga D.O."/>
            <person name="Branco L.H."/>
            <person name="Varani A.M."/>
            <person name="Brandini F.P."/>
            <person name="Fiore M.F."/>
        </authorList>
    </citation>
    <scope>NUCLEOTIDE SEQUENCE [LARGE SCALE GENOMIC DNA]</scope>
    <source>
        <strain evidence="1 2">CENA595</strain>
    </source>
</reference>
<evidence type="ECO:0000313" key="2">
    <source>
        <dbReference type="Proteomes" id="UP000032452"/>
    </source>
</evidence>
<evidence type="ECO:0000313" key="1">
    <source>
        <dbReference type="EMBL" id="KJH72664.1"/>
    </source>
</evidence>
<gene>
    <name evidence="1" type="ORF">UH38_05990</name>
</gene>
<dbReference type="EMBL" id="JYON01000004">
    <property type="protein sequence ID" value="KJH72664.1"/>
    <property type="molecule type" value="Genomic_DNA"/>
</dbReference>
<protein>
    <submittedName>
        <fullName evidence="1">Uncharacterized protein</fullName>
    </submittedName>
</protein>
<dbReference type="RefSeq" id="WP_045053724.1">
    <property type="nucleotide sequence ID" value="NZ_CAWMDP010000026.1"/>
</dbReference>